<dbReference type="AlphaFoldDB" id="A0A4V3WRR9"/>
<evidence type="ECO:0008006" key="4">
    <source>
        <dbReference type="Google" id="ProtNLM"/>
    </source>
</evidence>
<proteinExistence type="predicted"/>
<feature type="region of interest" description="Disordered" evidence="1">
    <location>
        <begin position="382"/>
        <end position="421"/>
    </location>
</feature>
<dbReference type="InterPro" id="IPR036388">
    <property type="entry name" value="WH-like_DNA-bd_sf"/>
</dbReference>
<dbReference type="EMBL" id="SSTF01000024">
    <property type="protein sequence ID" value="THG24537.1"/>
    <property type="molecule type" value="Genomic_DNA"/>
</dbReference>
<dbReference type="Proteomes" id="UP000306798">
    <property type="component" value="Unassembled WGS sequence"/>
</dbReference>
<evidence type="ECO:0000313" key="3">
    <source>
        <dbReference type="Proteomes" id="UP000306798"/>
    </source>
</evidence>
<organism evidence="2 3">
    <name type="scientific">Bifidobacterium pseudolongum</name>
    <dbReference type="NCBI Taxonomy" id="1694"/>
    <lineage>
        <taxon>Bacteria</taxon>
        <taxon>Bacillati</taxon>
        <taxon>Actinomycetota</taxon>
        <taxon>Actinomycetes</taxon>
        <taxon>Bifidobacteriales</taxon>
        <taxon>Bifidobacteriaceae</taxon>
        <taxon>Bifidobacterium</taxon>
    </lineage>
</organism>
<gene>
    <name evidence="2" type="ORF">E5991_07895</name>
</gene>
<feature type="compositionally biased region" description="Basic and acidic residues" evidence="1">
    <location>
        <begin position="113"/>
        <end position="124"/>
    </location>
</feature>
<feature type="compositionally biased region" description="Polar residues" evidence="1">
    <location>
        <begin position="149"/>
        <end position="171"/>
    </location>
</feature>
<dbReference type="Gene3D" id="1.10.10.10">
    <property type="entry name" value="Winged helix-like DNA-binding domain superfamily/Winged helix DNA-binding domain"/>
    <property type="match status" value="1"/>
</dbReference>
<reference evidence="2 3" key="1">
    <citation type="submission" date="2019-04" db="EMBL/GenBank/DDBJ databases">
        <title>Microbes associate with the intestines of laboratory mice.</title>
        <authorList>
            <person name="Navarre W."/>
            <person name="Wong E."/>
            <person name="Huang K.C."/>
            <person name="Tropini C."/>
            <person name="Ng K."/>
            <person name="Yu B."/>
        </authorList>
    </citation>
    <scope>NUCLEOTIDE SEQUENCE [LARGE SCALE GENOMIC DNA]</scope>
    <source>
        <strain evidence="2 3">NM87_A27A</strain>
    </source>
</reference>
<feature type="compositionally biased region" description="Basic and acidic residues" evidence="1">
    <location>
        <begin position="194"/>
        <end position="206"/>
    </location>
</feature>
<dbReference type="Pfam" id="PF13730">
    <property type="entry name" value="HTH_36"/>
    <property type="match status" value="1"/>
</dbReference>
<accession>A0A4V3WRR9</accession>
<evidence type="ECO:0000313" key="2">
    <source>
        <dbReference type="EMBL" id="THG24537.1"/>
    </source>
</evidence>
<feature type="compositionally biased region" description="Basic and acidic residues" evidence="1">
    <location>
        <begin position="382"/>
        <end position="403"/>
    </location>
</feature>
<name>A0A4V3WRR9_9BIFI</name>
<evidence type="ECO:0000256" key="1">
    <source>
        <dbReference type="SAM" id="MobiDB-lite"/>
    </source>
</evidence>
<feature type="region of interest" description="Disordered" evidence="1">
    <location>
        <begin position="113"/>
        <end position="206"/>
    </location>
</feature>
<sequence>MTAATMEKVYRLDDRRVRASAGSVLAYIAYRAYYEDGRCAWPSIETIAAACFIDERTVRRAIDQLIELDYLRVSEDQSWNVRDAETGQLKRRSYRSTVYDVLTENFRSVEAVDAERRRDRERCRAGVGESVVDVPDSRPVKMSGLENGPDSSADNLSAQTGQNVHQLTSDKQLPLPPTGVSPHGGTPTRDGEEDSKPGEQTDQEREDVTVVLEALHESRLRHGLVMRAPTRRDRRALASLIDRLAADGELDPVGLLCHRIIPQTATERPYWQARIDSGRRLARYFDELRNDNLVDQRNPRKQSEGRGGVTVRDCTTQGHAADCDHVLTVSESDWARSRCPSQSARRAFNDRLARLADEGADMQTLADALVAWMDERDHEAREAQQAREAEHARIREEVRRAREANGGSMFRPNPGRAGGAS</sequence>
<protein>
    <recommendedName>
        <fullName evidence="4">Helix-turn-helix domain-containing protein</fullName>
    </recommendedName>
</protein>
<comment type="caution">
    <text evidence="2">The sequence shown here is derived from an EMBL/GenBank/DDBJ whole genome shotgun (WGS) entry which is preliminary data.</text>
</comment>
<dbReference type="RefSeq" id="WP_136511594.1">
    <property type="nucleotide sequence ID" value="NZ_SSTF01000024.1"/>
</dbReference>